<proteinExistence type="predicted"/>
<evidence type="ECO:0000256" key="1">
    <source>
        <dbReference type="SAM" id="Phobius"/>
    </source>
</evidence>
<name>A0ABN7T3G0_OIKDI</name>
<keyword evidence="1" id="KW-0472">Membrane</keyword>
<feature type="transmembrane region" description="Helical" evidence="1">
    <location>
        <begin position="26"/>
        <end position="47"/>
    </location>
</feature>
<reference evidence="2 3" key="1">
    <citation type="submission" date="2021-04" db="EMBL/GenBank/DDBJ databases">
        <authorList>
            <person name="Bliznina A."/>
        </authorList>
    </citation>
    <scope>NUCLEOTIDE SEQUENCE [LARGE SCALE GENOMIC DNA]</scope>
</reference>
<dbReference type="Proteomes" id="UP001158576">
    <property type="component" value="Chromosome 2"/>
</dbReference>
<gene>
    <name evidence="2" type="ORF">OKIOD_LOCUS13776</name>
</gene>
<dbReference type="EMBL" id="OU015567">
    <property type="protein sequence ID" value="CAG5110628.1"/>
    <property type="molecule type" value="Genomic_DNA"/>
</dbReference>
<dbReference type="SMART" id="SM01378">
    <property type="entry name" value="Romo1"/>
    <property type="match status" value="1"/>
</dbReference>
<keyword evidence="1" id="KW-1133">Transmembrane helix</keyword>
<keyword evidence="3" id="KW-1185">Reference proteome</keyword>
<accession>A0ABN7T3G0</accession>
<evidence type="ECO:0000313" key="3">
    <source>
        <dbReference type="Proteomes" id="UP001158576"/>
    </source>
</evidence>
<keyword evidence="1" id="KW-0812">Transmembrane</keyword>
<sequence>MFNFSHGPVRSRMSQAGGMSPCTQSIMMGGIMGCGVGGAAGTVLGFAGGLFGGQRRMALVKNTSRQAMTMGASFAMIMSVAQGLRGCLNS</sequence>
<dbReference type="Pfam" id="PF10247">
    <property type="entry name" value="Romo1"/>
    <property type="match status" value="1"/>
</dbReference>
<protein>
    <submittedName>
        <fullName evidence="2">Oidioi.mRNA.OKI2018_I69.chr2.g5011.t1.cds</fullName>
    </submittedName>
</protein>
<evidence type="ECO:0000313" key="2">
    <source>
        <dbReference type="EMBL" id="CAG5110628.1"/>
    </source>
</evidence>
<organism evidence="2 3">
    <name type="scientific">Oikopleura dioica</name>
    <name type="common">Tunicate</name>
    <dbReference type="NCBI Taxonomy" id="34765"/>
    <lineage>
        <taxon>Eukaryota</taxon>
        <taxon>Metazoa</taxon>
        <taxon>Chordata</taxon>
        <taxon>Tunicata</taxon>
        <taxon>Appendicularia</taxon>
        <taxon>Copelata</taxon>
        <taxon>Oikopleuridae</taxon>
        <taxon>Oikopleura</taxon>
    </lineage>
</organism>
<dbReference type="InterPro" id="IPR018450">
    <property type="entry name" value="Romo1/Mgr2"/>
</dbReference>